<comment type="caution">
    <text evidence="2">The sequence shown here is derived from an EMBL/GenBank/DDBJ whole genome shotgun (WGS) entry which is preliminary data.</text>
</comment>
<proteinExistence type="predicted"/>
<evidence type="ECO:0000313" key="2">
    <source>
        <dbReference type="EMBL" id="NMW87185.1"/>
    </source>
</evidence>
<dbReference type="AlphaFoldDB" id="A0A7Y0UHH2"/>
<dbReference type="InterPro" id="IPR046828">
    <property type="entry name" value="RepSA"/>
</dbReference>
<accession>A0A7Y0UHH2</accession>
<dbReference type="Proteomes" id="UP000553981">
    <property type="component" value="Unassembled WGS sequence"/>
</dbReference>
<dbReference type="Pfam" id="PF20199">
    <property type="entry name" value="RepSA"/>
    <property type="match status" value="1"/>
</dbReference>
<gene>
    <name evidence="2" type="ORF">HHJ67_05390</name>
</gene>
<reference evidence="2 3" key="1">
    <citation type="submission" date="2020-04" db="EMBL/GenBank/DDBJ databases">
        <title>Antimicrobial susceptibility and clonality of vaginal-derived multi-drug resistant Mobiluncus isolates in China.</title>
        <authorList>
            <person name="Zhang X."/>
        </authorList>
    </citation>
    <scope>NUCLEOTIDE SEQUENCE [LARGE SCALE GENOMIC DNA]</scope>
    <source>
        <strain evidence="2 3">19</strain>
    </source>
</reference>
<protein>
    <submittedName>
        <fullName evidence="2">Replication initiation protein</fullName>
    </submittedName>
</protein>
<name>A0A7Y0UHH2_9ACTO</name>
<organism evidence="2 3">
    <name type="scientific">Mobiluncus curtisii</name>
    <dbReference type="NCBI Taxonomy" id="2051"/>
    <lineage>
        <taxon>Bacteria</taxon>
        <taxon>Bacillati</taxon>
        <taxon>Actinomycetota</taxon>
        <taxon>Actinomycetes</taxon>
        <taxon>Actinomycetales</taxon>
        <taxon>Actinomycetaceae</taxon>
        <taxon>Mobiluncus</taxon>
    </lineage>
</organism>
<feature type="compositionally biased region" description="Basic residues" evidence="1">
    <location>
        <begin position="365"/>
        <end position="379"/>
    </location>
</feature>
<evidence type="ECO:0000256" key="1">
    <source>
        <dbReference type="SAM" id="MobiDB-lite"/>
    </source>
</evidence>
<feature type="region of interest" description="Disordered" evidence="1">
    <location>
        <begin position="365"/>
        <end position="389"/>
    </location>
</feature>
<dbReference type="EMBL" id="JABCUI010000002">
    <property type="protein sequence ID" value="NMW87185.1"/>
    <property type="molecule type" value="Genomic_DNA"/>
</dbReference>
<evidence type="ECO:0000313" key="3">
    <source>
        <dbReference type="Proteomes" id="UP000553981"/>
    </source>
</evidence>
<sequence>MSNNQASKAKELYRKANKYCSNPRIIKGKYYNCGSRLVSVCPHCAYLYRGDWLVISYSGCLPGKNLPAEALEGYVFYFLTLTAPSFGAVHYVPKDHDKLKICGCGKIHTPEDLGFKGVPLDPDSYDYAGQVAWNKSAASLWGNTYRALREKYPSLDFFKVWEWQARGALHLHAVLRVKQSEGTKPEKITEIALNQHSHGHGWGEKSLCEPVKDSTEREKRTKYTGKYVSYSAKSWGQFLISQQYDPTLINEHYRRLDKAAKELVCPKCVEGETCTAACHANFGATSRVISNSRKSKDTPGWSLNGTTRKVLKQKRYNLYTSNYDRDDAKIGMARAKKARQELANLNCSPQDIAARFANITARYYKPGRTRPSTRNHRSKSSLAGLPAPF</sequence>
<dbReference type="RefSeq" id="WP_169770667.1">
    <property type="nucleotide sequence ID" value="NZ_JABCUF010000002.1"/>
</dbReference>